<protein>
    <submittedName>
        <fullName evidence="1">Uncharacterized protein</fullName>
    </submittedName>
</protein>
<organism evidence="1 3">
    <name type="scientific">Vibrio tasmaniensis</name>
    <dbReference type="NCBI Taxonomy" id="212663"/>
    <lineage>
        <taxon>Bacteria</taxon>
        <taxon>Pseudomonadati</taxon>
        <taxon>Pseudomonadota</taxon>
        <taxon>Gammaproteobacteria</taxon>
        <taxon>Vibrionales</taxon>
        <taxon>Vibrionaceae</taxon>
        <taxon>Vibrio</taxon>
    </lineage>
</organism>
<dbReference type="EMBL" id="MDBP01000080">
    <property type="protein sequence ID" value="PMP09993.1"/>
    <property type="molecule type" value="Genomic_DNA"/>
</dbReference>
<name>A0A2N7ND09_9VIBR</name>
<reference evidence="1" key="3">
    <citation type="journal article" date="2018" name="Nature">
        <title>A major lineage of non-tailed dsDNA viruses as unrecognized killers of marine bacteria.</title>
        <authorList>
            <person name="Kauffman K.M."/>
            <person name="Hussain F.A."/>
            <person name="Yang J."/>
            <person name="Arevalo P."/>
            <person name="Brown J.M."/>
            <person name="Chang W.K."/>
            <person name="VanInsberghe D."/>
            <person name="Elsherbini J."/>
            <person name="Sharma R.S."/>
            <person name="Cutler M.B."/>
            <person name="Kelly L."/>
            <person name="Polz M.F."/>
        </authorList>
    </citation>
    <scope>NUCLEOTIDE SEQUENCE</scope>
    <source>
        <strain evidence="1">10N.222.48.A2</strain>
    </source>
</reference>
<evidence type="ECO:0000313" key="4">
    <source>
        <dbReference type="Proteomes" id="UP000308018"/>
    </source>
</evidence>
<reference evidence="3" key="1">
    <citation type="submission" date="2016-07" db="EMBL/GenBank/DDBJ databases">
        <title>Nontailed viruses are major unrecognized killers of bacteria in the ocean.</title>
        <authorList>
            <person name="Kauffman K."/>
            <person name="Hussain F."/>
            <person name="Yang J."/>
            <person name="Arevalo P."/>
            <person name="Brown J."/>
            <person name="Cutler M."/>
            <person name="Kelly L."/>
            <person name="Polz M.F."/>
        </authorList>
    </citation>
    <scope>NUCLEOTIDE SEQUENCE [LARGE SCALE GENOMIC DNA]</scope>
    <source>
        <strain evidence="3">10N.222.48.A2</strain>
    </source>
</reference>
<dbReference type="AlphaFoldDB" id="A0A2N7ND09"/>
<reference evidence="1" key="2">
    <citation type="submission" date="2016-07" db="EMBL/GenBank/DDBJ databases">
        <authorList>
            <person name="Wan K."/>
            <person name="Booth B."/>
            <person name="Spirohn K."/>
            <person name="Hao T."/>
            <person name="Hu Y."/>
            <person name="Calderwood M."/>
            <person name="Hill D."/>
            <person name="Mohr S."/>
            <person name="Vidal M."/>
            <person name="Celniker S."/>
            <person name="Perrimon N."/>
        </authorList>
    </citation>
    <scope>NUCLEOTIDE SEQUENCE</scope>
    <source>
        <strain evidence="1">10N.222.48.A2</strain>
    </source>
</reference>
<dbReference type="RefSeq" id="WP_102258408.1">
    <property type="nucleotide sequence ID" value="NZ_MDBG01000002.1"/>
</dbReference>
<proteinExistence type="predicted"/>
<evidence type="ECO:0000313" key="3">
    <source>
        <dbReference type="Proteomes" id="UP000235579"/>
    </source>
</evidence>
<reference evidence="2 4" key="4">
    <citation type="submission" date="2019-04" db="EMBL/GenBank/DDBJ databases">
        <title>A reverse ecology approach based on a biological definition of microbial populations.</title>
        <authorList>
            <person name="Arevalo P."/>
            <person name="Vaninsberghe D."/>
            <person name="Elsherbini J."/>
            <person name="Gore J."/>
            <person name="Polz M."/>
        </authorList>
    </citation>
    <scope>NUCLEOTIDE SEQUENCE [LARGE SCALE GENOMIC DNA]</scope>
    <source>
        <strain evidence="2 4">10N.222.45.A8</strain>
    </source>
</reference>
<dbReference type="EMBL" id="SYVV01000021">
    <property type="protein sequence ID" value="TKG32623.1"/>
    <property type="molecule type" value="Genomic_DNA"/>
</dbReference>
<sequence length="136" mass="15475">MLKSPIYQSENENHYFEIIPEGVANPSIYTFAFSSLFFKFNIWEEVKEASISISNLERGAEGIADFIQSIPLPINAPESGDYRFLCRTMNVLAIAENGKDIRLLDKYDNVLFRLSANECRDDPSTGLAFIYAFVMK</sequence>
<accession>A0A2N7ND09</accession>
<evidence type="ECO:0000313" key="1">
    <source>
        <dbReference type="EMBL" id="PMP09993.1"/>
    </source>
</evidence>
<evidence type="ECO:0000313" key="2">
    <source>
        <dbReference type="EMBL" id="TKG32623.1"/>
    </source>
</evidence>
<dbReference type="Proteomes" id="UP000235579">
    <property type="component" value="Unassembled WGS sequence"/>
</dbReference>
<gene>
    <name evidence="1" type="ORF">BCS92_02385</name>
    <name evidence="2" type="ORF">FC057_12465</name>
</gene>
<dbReference type="Proteomes" id="UP000308018">
    <property type="component" value="Unassembled WGS sequence"/>
</dbReference>
<comment type="caution">
    <text evidence="1">The sequence shown here is derived from an EMBL/GenBank/DDBJ whole genome shotgun (WGS) entry which is preliminary data.</text>
</comment>